<protein>
    <recommendedName>
        <fullName evidence="5">Secreted protein</fullName>
    </recommendedName>
</protein>
<dbReference type="EMBL" id="RCCE01000002">
    <property type="protein sequence ID" value="RLJ59491.1"/>
    <property type="molecule type" value="Genomic_DNA"/>
</dbReference>
<accession>A0A497WRP0</accession>
<dbReference type="Proteomes" id="UP000269157">
    <property type="component" value="Unassembled WGS sequence"/>
</dbReference>
<organism evidence="3 4">
    <name type="scientific">Litoreibacter meonggei</name>
    <dbReference type="NCBI Taxonomy" id="1049199"/>
    <lineage>
        <taxon>Bacteria</taxon>
        <taxon>Pseudomonadati</taxon>
        <taxon>Pseudomonadota</taxon>
        <taxon>Alphaproteobacteria</taxon>
        <taxon>Rhodobacterales</taxon>
        <taxon>Roseobacteraceae</taxon>
        <taxon>Litoreibacter</taxon>
    </lineage>
</organism>
<keyword evidence="4" id="KW-1185">Reference proteome</keyword>
<evidence type="ECO:0000256" key="2">
    <source>
        <dbReference type="SAM" id="SignalP"/>
    </source>
</evidence>
<sequence length="215" mass="21763">MKRLLAATAALLVIGGSASAATVSLDFVALAAGTPGDRGGVEGQTFTFGGLDVTLTSSHNAYLDDLSNGKPAGLGVCGTIGVVGGISNQCDPSNDDNITTGESVTLTFGQNVTSMTNFIFYDGNHNSLSTSSSTFDIGYNGSVLSERTFATYNGVSGSLTSITFAYGGTSADQFYLGGATVEYVAAVPLPAAMPMLAAGFGLLGVGAARRKRRKA</sequence>
<dbReference type="AlphaFoldDB" id="A0A497WRP0"/>
<feature type="chain" id="PRO_5019838149" description="Secreted protein" evidence="2">
    <location>
        <begin position="21"/>
        <end position="215"/>
    </location>
</feature>
<keyword evidence="1" id="KW-0472">Membrane</keyword>
<proteinExistence type="predicted"/>
<evidence type="ECO:0008006" key="5">
    <source>
        <dbReference type="Google" id="ProtNLM"/>
    </source>
</evidence>
<reference evidence="3 4" key="1">
    <citation type="submission" date="2018-10" db="EMBL/GenBank/DDBJ databases">
        <title>Genomic Encyclopedia of Archaeal and Bacterial Type Strains, Phase II (KMG-II): from individual species to whole genera.</title>
        <authorList>
            <person name="Goeker M."/>
        </authorList>
    </citation>
    <scope>NUCLEOTIDE SEQUENCE [LARGE SCALE GENOMIC DNA]</scope>
    <source>
        <strain evidence="3 4">DSM 29466</strain>
    </source>
</reference>
<dbReference type="RefSeq" id="WP_121023189.1">
    <property type="nucleotide sequence ID" value="NZ_RCCE01000002.1"/>
</dbReference>
<keyword evidence="1" id="KW-0812">Transmembrane</keyword>
<feature type="signal peptide" evidence="2">
    <location>
        <begin position="1"/>
        <end position="20"/>
    </location>
</feature>
<dbReference type="OrthoDB" id="7875109at2"/>
<evidence type="ECO:0000256" key="1">
    <source>
        <dbReference type="SAM" id="Phobius"/>
    </source>
</evidence>
<evidence type="ECO:0000313" key="3">
    <source>
        <dbReference type="EMBL" id="RLJ59491.1"/>
    </source>
</evidence>
<evidence type="ECO:0000313" key="4">
    <source>
        <dbReference type="Proteomes" id="UP000269157"/>
    </source>
</evidence>
<comment type="caution">
    <text evidence="3">The sequence shown here is derived from an EMBL/GenBank/DDBJ whole genome shotgun (WGS) entry which is preliminary data.</text>
</comment>
<name>A0A497WRP0_9RHOB</name>
<feature type="transmembrane region" description="Helical" evidence="1">
    <location>
        <begin position="183"/>
        <end position="205"/>
    </location>
</feature>
<gene>
    <name evidence="3" type="ORF">BCF46_1640</name>
</gene>
<keyword evidence="2" id="KW-0732">Signal</keyword>
<keyword evidence="1" id="KW-1133">Transmembrane helix</keyword>